<gene>
    <name evidence="1" type="ORF">BFJ63_vAg5309</name>
</gene>
<proteinExistence type="predicted"/>
<dbReference type="AlphaFoldDB" id="A0A4Q2W056"/>
<protein>
    <submittedName>
        <fullName evidence="1">Uncharacterized protein</fullName>
    </submittedName>
</protein>
<name>A0A4Q2W056_FUSOX</name>
<accession>A0A4Q2W056</accession>
<dbReference type="Proteomes" id="UP000290540">
    <property type="component" value="Unassembled WGS sequence"/>
</dbReference>
<evidence type="ECO:0000313" key="2">
    <source>
        <dbReference type="Proteomes" id="UP000290540"/>
    </source>
</evidence>
<sequence length="40" mass="4178">MKYSAVAILSLAQGIVAAPSFLEKIKGSKPKALSTDQDIS</sequence>
<comment type="caution">
    <text evidence="1">The sequence shown here is derived from an EMBL/GenBank/DDBJ whole genome shotgun (WGS) entry which is preliminary data.</text>
</comment>
<reference evidence="1 2" key="1">
    <citation type="submission" date="2016-12" db="EMBL/GenBank/DDBJ databases">
        <title>Draft genome sequence of Fusarium oxysporum causing rot on Narcissus.</title>
        <authorList>
            <person name="Armitage A.D."/>
            <person name="Taylor A."/>
            <person name="Clarkson J.P."/>
            <person name="Harrison R.J."/>
            <person name="Jackson A.C."/>
        </authorList>
    </citation>
    <scope>NUCLEOTIDE SEQUENCE [LARGE SCALE GENOMIC DNA]</scope>
    <source>
        <strain evidence="1 2">N139</strain>
    </source>
</reference>
<dbReference type="EMBL" id="MQTW01000029">
    <property type="protein sequence ID" value="RYC91868.1"/>
    <property type="molecule type" value="Genomic_DNA"/>
</dbReference>
<organism evidence="1 2">
    <name type="scientific">Fusarium oxysporum f. sp. narcissi</name>
    <dbReference type="NCBI Taxonomy" id="451672"/>
    <lineage>
        <taxon>Eukaryota</taxon>
        <taxon>Fungi</taxon>
        <taxon>Dikarya</taxon>
        <taxon>Ascomycota</taxon>
        <taxon>Pezizomycotina</taxon>
        <taxon>Sordariomycetes</taxon>
        <taxon>Hypocreomycetidae</taxon>
        <taxon>Hypocreales</taxon>
        <taxon>Nectriaceae</taxon>
        <taxon>Fusarium</taxon>
        <taxon>Fusarium oxysporum species complex</taxon>
    </lineage>
</organism>
<evidence type="ECO:0000313" key="1">
    <source>
        <dbReference type="EMBL" id="RYC91868.1"/>
    </source>
</evidence>